<keyword evidence="2" id="KW-1185">Reference proteome</keyword>
<dbReference type="HOGENOM" id="CLU_1541018_0_0_1"/>
<dbReference type="InParanoid" id="A7E603"/>
<dbReference type="GeneID" id="5494948"/>
<proteinExistence type="predicted"/>
<dbReference type="Proteomes" id="UP000001312">
    <property type="component" value="Unassembled WGS sequence"/>
</dbReference>
<dbReference type="AlphaFoldDB" id="A7E603"/>
<organism evidence="1 2">
    <name type="scientific">Sclerotinia sclerotiorum (strain ATCC 18683 / 1980 / Ss-1)</name>
    <name type="common">White mold</name>
    <name type="synonym">Whetzelinia sclerotiorum</name>
    <dbReference type="NCBI Taxonomy" id="665079"/>
    <lineage>
        <taxon>Eukaryota</taxon>
        <taxon>Fungi</taxon>
        <taxon>Dikarya</taxon>
        <taxon>Ascomycota</taxon>
        <taxon>Pezizomycotina</taxon>
        <taxon>Leotiomycetes</taxon>
        <taxon>Helotiales</taxon>
        <taxon>Sclerotiniaceae</taxon>
        <taxon>Sclerotinia</taxon>
    </lineage>
</organism>
<evidence type="ECO:0000313" key="1">
    <source>
        <dbReference type="EMBL" id="EDN91325.1"/>
    </source>
</evidence>
<dbReference type="KEGG" id="ssl:SS1G_00728"/>
<gene>
    <name evidence="1" type="ORF">SS1G_00728</name>
</gene>
<name>A7E603_SCLS1</name>
<accession>A7E603</accession>
<reference evidence="2" key="1">
    <citation type="journal article" date="2011" name="PLoS Genet.">
        <title>Genomic analysis of the necrotrophic fungal pathogens Sclerotinia sclerotiorum and Botrytis cinerea.</title>
        <authorList>
            <person name="Amselem J."/>
            <person name="Cuomo C.A."/>
            <person name="van Kan J.A."/>
            <person name="Viaud M."/>
            <person name="Benito E.P."/>
            <person name="Couloux A."/>
            <person name="Coutinho P.M."/>
            <person name="de Vries R.P."/>
            <person name="Dyer P.S."/>
            <person name="Fillinger S."/>
            <person name="Fournier E."/>
            <person name="Gout L."/>
            <person name="Hahn M."/>
            <person name="Kohn L."/>
            <person name="Lapalu N."/>
            <person name="Plummer K.M."/>
            <person name="Pradier J.M."/>
            <person name="Quevillon E."/>
            <person name="Sharon A."/>
            <person name="Simon A."/>
            <person name="ten Have A."/>
            <person name="Tudzynski B."/>
            <person name="Tudzynski P."/>
            <person name="Wincker P."/>
            <person name="Andrew M."/>
            <person name="Anthouard V."/>
            <person name="Beever R.E."/>
            <person name="Beffa R."/>
            <person name="Benoit I."/>
            <person name="Bouzid O."/>
            <person name="Brault B."/>
            <person name="Chen Z."/>
            <person name="Choquer M."/>
            <person name="Collemare J."/>
            <person name="Cotton P."/>
            <person name="Danchin E.G."/>
            <person name="Da Silva C."/>
            <person name="Gautier A."/>
            <person name="Giraud C."/>
            <person name="Giraud T."/>
            <person name="Gonzalez C."/>
            <person name="Grossetete S."/>
            <person name="Guldener U."/>
            <person name="Henrissat B."/>
            <person name="Howlett B.J."/>
            <person name="Kodira C."/>
            <person name="Kretschmer M."/>
            <person name="Lappartient A."/>
            <person name="Leroch M."/>
            <person name="Levis C."/>
            <person name="Mauceli E."/>
            <person name="Neuveglise C."/>
            <person name="Oeser B."/>
            <person name="Pearson M."/>
            <person name="Poulain J."/>
            <person name="Poussereau N."/>
            <person name="Quesneville H."/>
            <person name="Rascle C."/>
            <person name="Schumacher J."/>
            <person name="Segurens B."/>
            <person name="Sexton A."/>
            <person name="Silva E."/>
            <person name="Sirven C."/>
            <person name="Soanes D.M."/>
            <person name="Talbot N.J."/>
            <person name="Templeton M."/>
            <person name="Yandava C."/>
            <person name="Yarden O."/>
            <person name="Zeng Q."/>
            <person name="Rollins J.A."/>
            <person name="Lebrun M.H."/>
            <person name="Dickman M."/>
        </authorList>
    </citation>
    <scope>NUCLEOTIDE SEQUENCE [LARGE SCALE GENOMIC DNA]</scope>
    <source>
        <strain evidence="2">ATCC 18683 / 1980 / Ss-1</strain>
    </source>
</reference>
<dbReference type="RefSeq" id="XP_001598639.1">
    <property type="nucleotide sequence ID" value="XM_001598589.1"/>
</dbReference>
<sequence length="174" mass="19677">MFWRCRDRMLKMLLMMKKSIYIDNNDILYIRISLSVDIVFGEYSSQTSVSIPRSRNIGLSSDGIRGEWKTGAELTGYFRPTLSQRYSMRSEIAVGSGGEIGAIGNPGACKNLLKSTTKSYSRSSIAVSDIATFSLGVSSNTIKSSKFRCSYRNVRFFLQKFQVITKRAEKRNYI</sequence>
<evidence type="ECO:0000313" key="2">
    <source>
        <dbReference type="Proteomes" id="UP000001312"/>
    </source>
</evidence>
<protein>
    <submittedName>
        <fullName evidence="1">Uncharacterized protein</fullName>
    </submittedName>
</protein>
<dbReference type="EMBL" id="CH476621">
    <property type="protein sequence ID" value="EDN91325.1"/>
    <property type="molecule type" value="Genomic_DNA"/>
</dbReference>